<dbReference type="Proteomes" id="UP000008983">
    <property type="component" value="Unassembled WGS sequence"/>
</dbReference>
<dbReference type="InterPro" id="IPR012334">
    <property type="entry name" value="Pectin_lyas_fold"/>
</dbReference>
<dbReference type="InterPro" id="IPR011050">
    <property type="entry name" value="Pectin_lyase_fold/virulence"/>
</dbReference>
<gene>
    <name evidence="6" type="ORF">IMG5_125070</name>
</gene>
<comment type="pathway">
    <text evidence="1">Protein modification; protein ubiquitination.</text>
</comment>
<keyword evidence="7" id="KW-1185">Reference proteome</keyword>
<accession>G0QVP4</accession>
<dbReference type="OMA" id="RIMARIY"/>
<dbReference type="Pfam" id="PF13229">
    <property type="entry name" value="Beta_helix"/>
    <property type="match status" value="2"/>
</dbReference>
<dbReference type="InParanoid" id="G0QVP4"/>
<dbReference type="RefSeq" id="XP_004032292.1">
    <property type="nucleotide sequence ID" value="XM_004032244.1"/>
</dbReference>
<reference evidence="6 7" key="1">
    <citation type="submission" date="2011-07" db="EMBL/GenBank/DDBJ databases">
        <authorList>
            <person name="Coyne R."/>
            <person name="Brami D."/>
            <person name="Johnson J."/>
            <person name="Hostetler J."/>
            <person name="Hannick L."/>
            <person name="Clark T."/>
            <person name="Cassidy-Hanley D."/>
            <person name="Inman J."/>
        </authorList>
    </citation>
    <scope>NUCLEOTIDE SEQUENCE [LARGE SCALE GENOMIC DNA]</scope>
    <source>
        <strain evidence="6 7">G5</strain>
    </source>
</reference>
<feature type="compositionally biased region" description="Basic and acidic residues" evidence="4">
    <location>
        <begin position="94"/>
        <end position="103"/>
    </location>
</feature>
<dbReference type="PANTHER" id="PTHR22990:SF15">
    <property type="entry name" value="F-BOX ONLY PROTEIN 10"/>
    <property type="match status" value="1"/>
</dbReference>
<evidence type="ECO:0000256" key="2">
    <source>
        <dbReference type="ARBA" id="ARBA00022737"/>
    </source>
</evidence>
<dbReference type="GO" id="GO:0006511">
    <property type="term" value="P:ubiquitin-dependent protein catabolic process"/>
    <property type="evidence" value="ECO:0007669"/>
    <property type="project" value="TreeGrafter"/>
</dbReference>
<dbReference type="EMBL" id="GL983951">
    <property type="protein sequence ID" value="EGR30705.1"/>
    <property type="molecule type" value="Genomic_DNA"/>
</dbReference>
<dbReference type="InterPro" id="IPR039448">
    <property type="entry name" value="Beta_helix"/>
</dbReference>
<protein>
    <recommendedName>
        <fullName evidence="5">Right handed beta helix domain-containing protein</fullName>
    </recommendedName>
</protein>
<dbReference type="PANTHER" id="PTHR22990">
    <property type="entry name" value="F-BOX ONLY PROTEIN"/>
    <property type="match status" value="1"/>
</dbReference>
<dbReference type="OrthoDB" id="427974at2759"/>
<dbReference type="STRING" id="857967.G0QVP4"/>
<keyword evidence="2" id="KW-0677">Repeat</keyword>
<dbReference type="NCBIfam" id="TIGR03804">
    <property type="entry name" value="para_beta_helix"/>
    <property type="match status" value="1"/>
</dbReference>
<evidence type="ECO:0000256" key="1">
    <source>
        <dbReference type="ARBA" id="ARBA00004906"/>
    </source>
</evidence>
<evidence type="ECO:0000313" key="7">
    <source>
        <dbReference type="Proteomes" id="UP000008983"/>
    </source>
</evidence>
<sequence>QEDGPIKTIQQAINEADAGCVIKISPGLYQENLKINKPSIRLEPKEKIGDIIIIGSKGPVILIDLQKQEKCHLLGLKLAHTGMTDEFQNSKNNTEQHERDKNSKVHQIQTTPEKELVNYFHINKHVHSIVTIFGGKLFIEDCLLSLNFIVYTFKQLLPAILVNEQSELILNRSEIKGHQSQETIGVLVQNGDVLIKDCKIHNHRAGGIHILSQQTNFIKILNTKILQNDKVGIQCQGVDSRAVIEGNRIERTKGPGIRTGIANKSSIVRNEIRLNSPGIEIISSDPYIMDNKIDKNNTSGIVSLVFQDYRCDGRIKSNISISGNKQYGISCSGIKNYTKIEQNQCISYNKKSGIRADENAEIAIYKNNISKNLGQGVLLVETSSAIVEKNEIYDNLKANIALGGSNSVDTLIVDNIIHSGRCEGIFIIDGGKTWIIRNKIYENNDGIISVTSIPVIQNNQIYNNKSHGVMFIKDSRPDFSNNQVYNNDCVGIFIRDKSNGVIKKNDVYDNKIQLIVEKRQQCLANIREQNNLQGDVRIPQNYDCNIF</sequence>
<name>G0QVP4_ICHMU</name>
<dbReference type="InterPro" id="IPR022441">
    <property type="entry name" value="Para_beta_helix_rpt-2"/>
</dbReference>
<feature type="non-terminal residue" evidence="6">
    <location>
        <position position="1"/>
    </location>
</feature>
<feature type="region of interest" description="Disordered" evidence="4">
    <location>
        <begin position="86"/>
        <end position="108"/>
    </location>
</feature>
<keyword evidence="3" id="KW-0833">Ubl conjugation pathway</keyword>
<evidence type="ECO:0000256" key="4">
    <source>
        <dbReference type="SAM" id="MobiDB-lite"/>
    </source>
</evidence>
<dbReference type="GeneID" id="14906828"/>
<dbReference type="eggNOG" id="KOG1777">
    <property type="taxonomic scope" value="Eukaryota"/>
</dbReference>
<dbReference type="SMART" id="SM00710">
    <property type="entry name" value="PbH1"/>
    <property type="match status" value="10"/>
</dbReference>
<feature type="domain" description="Right handed beta helix" evidence="5">
    <location>
        <begin position="159"/>
        <end position="301"/>
    </location>
</feature>
<feature type="domain" description="Right handed beta helix" evidence="5">
    <location>
        <begin position="405"/>
        <end position="515"/>
    </location>
</feature>
<evidence type="ECO:0000313" key="6">
    <source>
        <dbReference type="EMBL" id="EGR30705.1"/>
    </source>
</evidence>
<proteinExistence type="predicted"/>
<evidence type="ECO:0000259" key="5">
    <source>
        <dbReference type="Pfam" id="PF13229"/>
    </source>
</evidence>
<dbReference type="SUPFAM" id="SSF51126">
    <property type="entry name" value="Pectin lyase-like"/>
    <property type="match status" value="2"/>
</dbReference>
<dbReference type="AlphaFoldDB" id="G0QVP4"/>
<dbReference type="Gene3D" id="2.160.20.10">
    <property type="entry name" value="Single-stranded right-handed beta-helix, Pectin lyase-like"/>
    <property type="match status" value="3"/>
</dbReference>
<evidence type="ECO:0000256" key="3">
    <source>
        <dbReference type="ARBA" id="ARBA00022786"/>
    </source>
</evidence>
<dbReference type="InterPro" id="IPR006626">
    <property type="entry name" value="PbH1"/>
</dbReference>
<dbReference type="InterPro" id="IPR051550">
    <property type="entry name" value="SCF-Subunits/Alg-Epimerases"/>
</dbReference>
<organism evidence="6 7">
    <name type="scientific">Ichthyophthirius multifiliis</name>
    <name type="common">White spot disease agent</name>
    <name type="synonym">Ich</name>
    <dbReference type="NCBI Taxonomy" id="5932"/>
    <lineage>
        <taxon>Eukaryota</taxon>
        <taxon>Sar</taxon>
        <taxon>Alveolata</taxon>
        <taxon>Ciliophora</taxon>
        <taxon>Intramacronucleata</taxon>
        <taxon>Oligohymenophorea</taxon>
        <taxon>Hymenostomatida</taxon>
        <taxon>Ophryoglenina</taxon>
        <taxon>Ichthyophthirius</taxon>
    </lineage>
</organism>